<evidence type="ECO:0000313" key="3">
    <source>
        <dbReference type="EMBL" id="MDT2598609.1"/>
    </source>
</evidence>
<name>A0ABU3EUQ8_9ENTE</name>
<evidence type="ECO:0008006" key="5">
    <source>
        <dbReference type="Google" id="ProtNLM"/>
    </source>
</evidence>
<keyword evidence="1" id="KW-0680">Restriction system</keyword>
<reference evidence="3 4" key="1">
    <citation type="submission" date="2023-03" db="EMBL/GenBank/DDBJ databases">
        <authorList>
            <person name="Shen W."/>
            <person name="Cai J."/>
        </authorList>
    </citation>
    <scope>NUCLEOTIDE SEQUENCE [LARGE SCALE GENOMIC DNA]</scope>
    <source>
        <strain evidence="3 4">D6-4</strain>
    </source>
</reference>
<evidence type="ECO:0000256" key="2">
    <source>
        <dbReference type="ARBA" id="ARBA00023125"/>
    </source>
</evidence>
<evidence type="ECO:0000256" key="1">
    <source>
        <dbReference type="ARBA" id="ARBA00022747"/>
    </source>
</evidence>
<dbReference type="SUPFAM" id="SSF116734">
    <property type="entry name" value="DNA methylase specificity domain"/>
    <property type="match status" value="1"/>
</dbReference>
<dbReference type="EMBL" id="JARPYI010000001">
    <property type="protein sequence ID" value="MDT2598609.1"/>
    <property type="molecule type" value="Genomic_DNA"/>
</dbReference>
<keyword evidence="2" id="KW-0238">DNA-binding</keyword>
<organism evidence="3 4">
    <name type="scientific">Enterococcus hulanensis</name>
    <dbReference type="NCBI Taxonomy" id="2559929"/>
    <lineage>
        <taxon>Bacteria</taxon>
        <taxon>Bacillati</taxon>
        <taxon>Bacillota</taxon>
        <taxon>Bacilli</taxon>
        <taxon>Lactobacillales</taxon>
        <taxon>Enterococcaceae</taxon>
        <taxon>Enterococcus</taxon>
    </lineage>
</organism>
<sequence>MSPQLQNIEYEFEKDGGYWKEVAFEDFFKPVQRGDIQNQNSLSEDNEGIVFVAQNDSNNGFVKRVLNKGYKEFKKNSIIIGRQTGVVYFQSEDFITTDGVLILRPKKCDLNKITGLFITTILRKQLSQFGYTNTVSAKKLSELSLPLPYKENNIDYIYIEKFIRALEAESIETLESYLTVTGLKNYELTKEENEVLKTFNNLINVDSEASESLRFVSISMEKVFTHIKQGRRLKKGDQVVGDLPFVMAGTTNTGIVGKIANKVEVFPRNSITIDIFGNTFYRGYEFGAGDDTGVFWNELLTDKLALLYLQTAIGKALGGKYDFGHKLRASQTHKLELLLPCLNDEPDYKFMRRFIRVVEKLVVHDLVEWTYKKLKTTREVVERK</sequence>
<dbReference type="Gene3D" id="3.90.220.20">
    <property type="entry name" value="DNA methylase specificity domains"/>
    <property type="match status" value="1"/>
</dbReference>
<dbReference type="RefSeq" id="WP_311821122.1">
    <property type="nucleotide sequence ID" value="NZ_JARPYF010000001.1"/>
</dbReference>
<comment type="caution">
    <text evidence="3">The sequence shown here is derived from an EMBL/GenBank/DDBJ whole genome shotgun (WGS) entry which is preliminary data.</text>
</comment>
<keyword evidence="4" id="KW-1185">Reference proteome</keyword>
<gene>
    <name evidence="3" type="ORF">P7D85_02415</name>
</gene>
<dbReference type="Proteomes" id="UP001252875">
    <property type="component" value="Unassembled WGS sequence"/>
</dbReference>
<proteinExistence type="predicted"/>
<protein>
    <recommendedName>
        <fullName evidence="5">Restriction endonuclease subunit S</fullName>
    </recommendedName>
</protein>
<evidence type="ECO:0000313" key="4">
    <source>
        <dbReference type="Proteomes" id="UP001252875"/>
    </source>
</evidence>
<accession>A0ABU3EUQ8</accession>
<dbReference type="InterPro" id="IPR044946">
    <property type="entry name" value="Restrct_endonuc_typeI_TRD_sf"/>
</dbReference>